<feature type="coiled-coil region" evidence="1">
    <location>
        <begin position="82"/>
        <end position="144"/>
    </location>
</feature>
<reference evidence="3" key="1">
    <citation type="submission" date="2023-07" db="EMBL/GenBank/DDBJ databases">
        <authorList>
            <person name="Colorado M.A."/>
            <person name="Villamil L.M."/>
            <person name="Melo J.F."/>
            <person name="Rodriguez J.A."/>
            <person name="Ruiz R.Y."/>
        </authorList>
    </citation>
    <scope>NUCLEOTIDE SEQUENCE [LARGE SCALE GENOMIC DNA]</scope>
    <source>
        <strain evidence="3">C33</strain>
    </source>
</reference>
<proteinExistence type="predicted"/>
<gene>
    <name evidence="2" type="ORF">RFV38_11660</name>
</gene>
<sequence>MDELNEYLTKNCEYMLDNLNFYLKKLLHKNIQKDKKLLKISLSEKEEKFFYEEIYKNSYTLEQEERTEFILMAFLFIKGVKLSDIEKKLEITRATLKKYVDEDLSYELVHITEYFISGGVKENIDELKESIEKYIHELILLLEEKLDISLKERYLPEKLTENEIFHIAKEIKSEIEAEKNRVISLKKLLWIVERNSEKLDRKKIVEELLLEFGKVIKKDI</sequence>
<dbReference type="EMBL" id="JAVIKH010000021">
    <property type="protein sequence ID" value="MDX8337138.1"/>
    <property type="molecule type" value="Genomic_DNA"/>
</dbReference>
<dbReference type="Proteomes" id="UP001279681">
    <property type="component" value="Unassembled WGS sequence"/>
</dbReference>
<evidence type="ECO:0000313" key="3">
    <source>
        <dbReference type="Proteomes" id="UP001279681"/>
    </source>
</evidence>
<name>A0ABU4WC75_9FUSO</name>
<keyword evidence="1" id="KW-0175">Coiled coil</keyword>
<keyword evidence="3" id="KW-1185">Reference proteome</keyword>
<evidence type="ECO:0000313" key="2">
    <source>
        <dbReference type="EMBL" id="MDX8337138.1"/>
    </source>
</evidence>
<dbReference type="RefSeq" id="WP_320314491.1">
    <property type="nucleotide sequence ID" value="NZ_JAVIKH010000021.1"/>
</dbReference>
<organism evidence="2 3">
    <name type="scientific">Candidatus Cetobacterium colombiensis</name>
    <dbReference type="NCBI Taxonomy" id="3073100"/>
    <lineage>
        <taxon>Bacteria</taxon>
        <taxon>Fusobacteriati</taxon>
        <taxon>Fusobacteriota</taxon>
        <taxon>Fusobacteriia</taxon>
        <taxon>Fusobacteriales</taxon>
        <taxon>Fusobacteriaceae</taxon>
        <taxon>Cetobacterium</taxon>
    </lineage>
</organism>
<protein>
    <submittedName>
        <fullName evidence="2">Uncharacterized protein</fullName>
    </submittedName>
</protein>
<comment type="caution">
    <text evidence="2">The sequence shown here is derived from an EMBL/GenBank/DDBJ whole genome shotgun (WGS) entry which is preliminary data.</text>
</comment>
<evidence type="ECO:0000256" key="1">
    <source>
        <dbReference type="SAM" id="Coils"/>
    </source>
</evidence>
<accession>A0ABU4WC75</accession>